<sequence length="78" mass="9015">MPGHIPVAFDPRIQRNDRLSTNDKLSFLCKSFIKPVFWLRHARLAGKGHQSASLITIGLAANTYCQWLHEHQWGFFHT</sequence>
<dbReference type="AlphaFoldDB" id="A0A0C3BIF5"/>
<protein>
    <submittedName>
        <fullName evidence="1">Uncharacterized protein</fullName>
    </submittedName>
</protein>
<dbReference type="HOGENOM" id="CLU_2623536_0_0_1"/>
<keyword evidence="2" id="KW-1185">Reference proteome</keyword>
<accession>A0A0C3BIF5</accession>
<gene>
    <name evidence="1" type="ORF">M408DRAFT_327308</name>
</gene>
<dbReference type="Proteomes" id="UP000054097">
    <property type="component" value="Unassembled WGS sequence"/>
</dbReference>
<evidence type="ECO:0000313" key="1">
    <source>
        <dbReference type="EMBL" id="KIM31914.1"/>
    </source>
</evidence>
<reference evidence="1 2" key="1">
    <citation type="submission" date="2014-04" db="EMBL/GenBank/DDBJ databases">
        <authorList>
            <consortium name="DOE Joint Genome Institute"/>
            <person name="Kuo A."/>
            <person name="Zuccaro A."/>
            <person name="Kohler A."/>
            <person name="Nagy L.G."/>
            <person name="Floudas D."/>
            <person name="Copeland A."/>
            <person name="Barry K.W."/>
            <person name="Cichocki N."/>
            <person name="Veneault-Fourrey C."/>
            <person name="LaButti K."/>
            <person name="Lindquist E.A."/>
            <person name="Lipzen A."/>
            <person name="Lundell T."/>
            <person name="Morin E."/>
            <person name="Murat C."/>
            <person name="Sun H."/>
            <person name="Tunlid A."/>
            <person name="Henrissat B."/>
            <person name="Grigoriev I.V."/>
            <person name="Hibbett D.S."/>
            <person name="Martin F."/>
            <person name="Nordberg H.P."/>
            <person name="Cantor M.N."/>
            <person name="Hua S.X."/>
        </authorList>
    </citation>
    <scope>NUCLEOTIDE SEQUENCE [LARGE SCALE GENOMIC DNA]</scope>
    <source>
        <strain evidence="1 2">MAFF 305830</strain>
    </source>
</reference>
<evidence type="ECO:0000313" key="2">
    <source>
        <dbReference type="Proteomes" id="UP000054097"/>
    </source>
</evidence>
<reference evidence="2" key="2">
    <citation type="submission" date="2015-01" db="EMBL/GenBank/DDBJ databases">
        <title>Evolutionary Origins and Diversification of the Mycorrhizal Mutualists.</title>
        <authorList>
            <consortium name="DOE Joint Genome Institute"/>
            <consortium name="Mycorrhizal Genomics Consortium"/>
            <person name="Kohler A."/>
            <person name="Kuo A."/>
            <person name="Nagy L.G."/>
            <person name="Floudas D."/>
            <person name="Copeland A."/>
            <person name="Barry K.W."/>
            <person name="Cichocki N."/>
            <person name="Veneault-Fourrey C."/>
            <person name="LaButti K."/>
            <person name="Lindquist E.A."/>
            <person name="Lipzen A."/>
            <person name="Lundell T."/>
            <person name="Morin E."/>
            <person name="Murat C."/>
            <person name="Riley R."/>
            <person name="Ohm R."/>
            <person name="Sun H."/>
            <person name="Tunlid A."/>
            <person name="Henrissat B."/>
            <person name="Grigoriev I.V."/>
            <person name="Hibbett D.S."/>
            <person name="Martin F."/>
        </authorList>
    </citation>
    <scope>NUCLEOTIDE SEQUENCE [LARGE SCALE GENOMIC DNA]</scope>
    <source>
        <strain evidence="2">MAFF 305830</strain>
    </source>
</reference>
<organism evidence="1 2">
    <name type="scientific">Serendipita vermifera MAFF 305830</name>
    <dbReference type="NCBI Taxonomy" id="933852"/>
    <lineage>
        <taxon>Eukaryota</taxon>
        <taxon>Fungi</taxon>
        <taxon>Dikarya</taxon>
        <taxon>Basidiomycota</taxon>
        <taxon>Agaricomycotina</taxon>
        <taxon>Agaricomycetes</taxon>
        <taxon>Sebacinales</taxon>
        <taxon>Serendipitaceae</taxon>
        <taxon>Serendipita</taxon>
    </lineage>
</organism>
<proteinExistence type="predicted"/>
<name>A0A0C3BIF5_SERVB</name>
<dbReference type="EMBL" id="KN824281">
    <property type="protein sequence ID" value="KIM31914.1"/>
    <property type="molecule type" value="Genomic_DNA"/>
</dbReference>